<accession>A0A1J4JSS3</accession>
<evidence type="ECO:0000259" key="7">
    <source>
        <dbReference type="PROSITE" id="PS50011"/>
    </source>
</evidence>
<dbReference type="PROSITE" id="PS50011">
    <property type="entry name" value="PROTEIN_KINASE_DOM"/>
    <property type="match status" value="1"/>
</dbReference>
<dbReference type="PROSITE" id="PS00108">
    <property type="entry name" value="PROTEIN_KINASE_ST"/>
    <property type="match status" value="1"/>
</dbReference>
<dbReference type="InterPro" id="IPR011009">
    <property type="entry name" value="Kinase-like_dom_sf"/>
</dbReference>
<dbReference type="InterPro" id="IPR008271">
    <property type="entry name" value="Ser/Thr_kinase_AS"/>
</dbReference>
<dbReference type="GO" id="GO:0004674">
    <property type="term" value="F:protein serine/threonine kinase activity"/>
    <property type="evidence" value="ECO:0007669"/>
    <property type="project" value="UniProtKB-KW"/>
</dbReference>
<feature type="domain" description="Protein kinase" evidence="7">
    <location>
        <begin position="11"/>
        <end position="213"/>
    </location>
</feature>
<keyword evidence="9" id="KW-1185">Reference proteome</keyword>
<dbReference type="Gene3D" id="1.10.510.10">
    <property type="entry name" value="Transferase(Phosphotransferase) domain 1"/>
    <property type="match status" value="1"/>
</dbReference>
<keyword evidence="5" id="KW-0067">ATP-binding</keyword>
<keyword evidence="6" id="KW-0812">Transmembrane</keyword>
<comment type="caution">
    <text evidence="8">The sequence shown here is derived from an EMBL/GenBank/DDBJ whole genome shotgun (WGS) entry which is preliminary data.</text>
</comment>
<evidence type="ECO:0000313" key="9">
    <source>
        <dbReference type="Proteomes" id="UP000179807"/>
    </source>
</evidence>
<evidence type="ECO:0000313" key="8">
    <source>
        <dbReference type="EMBL" id="OHT00317.1"/>
    </source>
</evidence>
<dbReference type="GO" id="GO:0005524">
    <property type="term" value="F:ATP binding"/>
    <property type="evidence" value="ECO:0007669"/>
    <property type="project" value="UniProtKB-KW"/>
</dbReference>
<keyword evidence="3" id="KW-0547">Nucleotide-binding</keyword>
<protein>
    <submittedName>
        <fullName evidence="8">CAMK family protein kinase</fullName>
    </submittedName>
</protein>
<dbReference type="AlphaFoldDB" id="A0A1J4JSS3"/>
<evidence type="ECO:0000256" key="2">
    <source>
        <dbReference type="ARBA" id="ARBA00022679"/>
    </source>
</evidence>
<gene>
    <name evidence="8" type="ORF">TRFO_07981</name>
</gene>
<organism evidence="8 9">
    <name type="scientific">Tritrichomonas foetus</name>
    <dbReference type="NCBI Taxonomy" id="1144522"/>
    <lineage>
        <taxon>Eukaryota</taxon>
        <taxon>Metamonada</taxon>
        <taxon>Parabasalia</taxon>
        <taxon>Tritrichomonadida</taxon>
        <taxon>Tritrichomonadidae</taxon>
        <taxon>Tritrichomonas</taxon>
    </lineage>
</organism>
<evidence type="ECO:0000256" key="1">
    <source>
        <dbReference type="ARBA" id="ARBA00022527"/>
    </source>
</evidence>
<keyword evidence="1" id="KW-0723">Serine/threonine-protein kinase</keyword>
<dbReference type="GO" id="GO:0035556">
    <property type="term" value="P:intracellular signal transduction"/>
    <property type="evidence" value="ECO:0007669"/>
    <property type="project" value="TreeGrafter"/>
</dbReference>
<dbReference type="SMART" id="SM00220">
    <property type="entry name" value="S_TKc"/>
    <property type="match status" value="1"/>
</dbReference>
<dbReference type="EMBL" id="MLAK01000960">
    <property type="protein sequence ID" value="OHT00317.1"/>
    <property type="molecule type" value="Genomic_DNA"/>
</dbReference>
<dbReference type="OrthoDB" id="504170at2759"/>
<reference evidence="8" key="1">
    <citation type="submission" date="2016-10" db="EMBL/GenBank/DDBJ databases">
        <authorList>
            <person name="Benchimol M."/>
            <person name="Almeida L.G."/>
            <person name="Vasconcelos A.T."/>
            <person name="Perreira-Neves A."/>
            <person name="Rosa I.A."/>
            <person name="Tasca T."/>
            <person name="Bogo M.R."/>
            <person name="de Souza W."/>
        </authorList>
    </citation>
    <scope>NUCLEOTIDE SEQUENCE [LARGE SCALE GENOMIC DNA]</scope>
    <source>
        <strain evidence="8">K</strain>
    </source>
</reference>
<dbReference type="VEuPathDB" id="TrichDB:TRFO_07981"/>
<dbReference type="Pfam" id="PF00069">
    <property type="entry name" value="Pkinase"/>
    <property type="match status" value="1"/>
</dbReference>
<sequence length="213" mass="24296">MSEDRPSIGNYWLLKTIGLGSQAKVKLGEHKITGTKVAIKIMKKSKIAKDPEFQKKIQREMSLMRIFDHPHLLKLFDVLETETHLYLVLEYAKNGELFDYISQCGSLSAQLALKFFRQIVYGLDFLHTHALCHRDMKPENILLDEFDNIKIGDFGFARWMKTGIAETQCGSPHYAAPEVIKGDGYDGRAADVWSTGVIFYTLLCVCNFLFILL</sequence>
<keyword evidence="2" id="KW-0808">Transferase</keyword>
<evidence type="ECO:0000256" key="4">
    <source>
        <dbReference type="ARBA" id="ARBA00022777"/>
    </source>
</evidence>
<dbReference type="PANTHER" id="PTHR24346">
    <property type="entry name" value="MAP/MICROTUBULE AFFINITY-REGULATING KINASE"/>
    <property type="match status" value="1"/>
</dbReference>
<dbReference type="PANTHER" id="PTHR24346:SF82">
    <property type="entry name" value="KP78A-RELATED"/>
    <property type="match status" value="1"/>
</dbReference>
<name>A0A1J4JSS3_9EUKA</name>
<dbReference type="FunFam" id="3.30.200.20:FF:000003">
    <property type="entry name" value="Non-specific serine/threonine protein kinase"/>
    <property type="match status" value="1"/>
</dbReference>
<keyword evidence="4 8" id="KW-0418">Kinase</keyword>
<feature type="transmembrane region" description="Helical" evidence="6">
    <location>
        <begin position="192"/>
        <end position="212"/>
    </location>
</feature>
<dbReference type="GO" id="GO:0005737">
    <property type="term" value="C:cytoplasm"/>
    <property type="evidence" value="ECO:0007669"/>
    <property type="project" value="TreeGrafter"/>
</dbReference>
<dbReference type="RefSeq" id="XP_068353453.1">
    <property type="nucleotide sequence ID" value="XM_068494021.1"/>
</dbReference>
<dbReference type="FunFam" id="1.10.510.10:FF:000571">
    <property type="entry name" value="Maternal embryonic leucine zipper kinase"/>
    <property type="match status" value="1"/>
</dbReference>
<dbReference type="SUPFAM" id="SSF56112">
    <property type="entry name" value="Protein kinase-like (PK-like)"/>
    <property type="match status" value="1"/>
</dbReference>
<dbReference type="Proteomes" id="UP000179807">
    <property type="component" value="Unassembled WGS sequence"/>
</dbReference>
<evidence type="ECO:0000256" key="5">
    <source>
        <dbReference type="ARBA" id="ARBA00022840"/>
    </source>
</evidence>
<dbReference type="GeneID" id="94828725"/>
<keyword evidence="6" id="KW-1133">Transmembrane helix</keyword>
<proteinExistence type="predicted"/>
<evidence type="ECO:0000256" key="6">
    <source>
        <dbReference type="SAM" id="Phobius"/>
    </source>
</evidence>
<evidence type="ECO:0000256" key="3">
    <source>
        <dbReference type="ARBA" id="ARBA00022741"/>
    </source>
</evidence>
<dbReference type="InterPro" id="IPR000719">
    <property type="entry name" value="Prot_kinase_dom"/>
</dbReference>
<keyword evidence="6" id="KW-0472">Membrane</keyword>